<feature type="non-terminal residue" evidence="2">
    <location>
        <position position="1"/>
    </location>
</feature>
<feature type="compositionally biased region" description="Basic residues" evidence="1">
    <location>
        <begin position="39"/>
        <end position="51"/>
    </location>
</feature>
<evidence type="ECO:0000313" key="2">
    <source>
        <dbReference type="EMBL" id="CAA9394830.1"/>
    </source>
</evidence>
<feature type="compositionally biased region" description="Basic and acidic residues" evidence="1">
    <location>
        <begin position="112"/>
        <end position="123"/>
    </location>
</feature>
<sequence>AKSSRHTPAGRRGRRAAGHHRVVPAHGPGLEQGRVRIQEHRRRGQGVRRRRADREQGRHADRTRHRRERRGGADGRGHHAGRRQAPAAAGGEEPERAGRQVRRQRSGGAELLDARQDGPDVGRVRRGHHQRRQGAVRQEGSQGHPRRLRRL</sequence>
<feature type="compositionally biased region" description="Basic residues" evidence="1">
    <location>
        <begin position="124"/>
        <end position="134"/>
    </location>
</feature>
<feature type="region of interest" description="Disordered" evidence="1">
    <location>
        <begin position="1"/>
        <end position="151"/>
    </location>
</feature>
<dbReference type="AlphaFoldDB" id="A0A6J4NQU8"/>
<feature type="non-terminal residue" evidence="2">
    <location>
        <position position="151"/>
    </location>
</feature>
<organism evidence="2">
    <name type="scientific">uncultured Ramlibacter sp</name>
    <dbReference type="NCBI Taxonomy" id="260755"/>
    <lineage>
        <taxon>Bacteria</taxon>
        <taxon>Pseudomonadati</taxon>
        <taxon>Pseudomonadota</taxon>
        <taxon>Betaproteobacteria</taxon>
        <taxon>Burkholderiales</taxon>
        <taxon>Comamonadaceae</taxon>
        <taxon>Ramlibacter</taxon>
        <taxon>environmental samples</taxon>
    </lineage>
</organism>
<gene>
    <name evidence="2" type="ORF">AVDCRST_MAG51-670</name>
</gene>
<feature type="compositionally biased region" description="Basic residues" evidence="1">
    <location>
        <begin position="1"/>
        <end position="23"/>
    </location>
</feature>
<dbReference type="EMBL" id="CADCUX010000145">
    <property type="protein sequence ID" value="CAA9394830.1"/>
    <property type="molecule type" value="Genomic_DNA"/>
</dbReference>
<name>A0A6J4NQU8_9BURK</name>
<evidence type="ECO:0000256" key="1">
    <source>
        <dbReference type="SAM" id="MobiDB-lite"/>
    </source>
</evidence>
<reference evidence="2" key="1">
    <citation type="submission" date="2020-02" db="EMBL/GenBank/DDBJ databases">
        <authorList>
            <person name="Meier V. D."/>
        </authorList>
    </citation>
    <scope>NUCLEOTIDE SEQUENCE</scope>
    <source>
        <strain evidence="2">AVDCRST_MAG51</strain>
    </source>
</reference>
<accession>A0A6J4NQU8</accession>
<protein>
    <submittedName>
        <fullName evidence="2">Sulfur oxidation protein SoxY</fullName>
    </submittedName>
</protein>
<proteinExistence type="predicted"/>